<dbReference type="AlphaFoldDB" id="A0A2N9IS27"/>
<name>A0A2N9IS27_FAGSY</name>
<sequence>MPFCEVKTPQQATVDTDPISNNNNDNNGIKIFYRTYGHGPTKVLLIIGLAGTHESWGPQIKGLVGTDTANEDERSGGGGDWNPIPDDNESGGGIEVCAFDNRGMGLSSVPTKTSQYTTKIMANDAIALMEHLGWKKAHIFGHSMGAMIACKLAAMVPEKVLSLGLLNVTGGGFRMFSKGTDKAIII</sequence>
<evidence type="ECO:0000259" key="2">
    <source>
        <dbReference type="Pfam" id="PF00561"/>
    </source>
</evidence>
<accession>A0A2N9IS27</accession>
<gene>
    <name evidence="3" type="ORF">FSB_LOCUS56148</name>
</gene>
<dbReference type="InterPro" id="IPR050471">
    <property type="entry name" value="AB_hydrolase"/>
</dbReference>
<proteinExistence type="predicted"/>
<feature type="region of interest" description="Disordered" evidence="1">
    <location>
        <begin position="63"/>
        <end position="87"/>
    </location>
</feature>
<feature type="domain" description="AB hydrolase-1" evidence="2">
    <location>
        <begin position="84"/>
        <end position="168"/>
    </location>
</feature>
<dbReference type="EMBL" id="OIVN01006226">
    <property type="protein sequence ID" value="SPD28266.1"/>
    <property type="molecule type" value="Genomic_DNA"/>
</dbReference>
<reference evidence="3" key="1">
    <citation type="submission" date="2018-02" db="EMBL/GenBank/DDBJ databases">
        <authorList>
            <person name="Cohen D.B."/>
            <person name="Kent A.D."/>
        </authorList>
    </citation>
    <scope>NUCLEOTIDE SEQUENCE</scope>
</reference>
<protein>
    <recommendedName>
        <fullName evidence="2">AB hydrolase-1 domain-containing protein</fullName>
    </recommendedName>
</protein>
<dbReference type="SUPFAM" id="SSF53474">
    <property type="entry name" value="alpha/beta-Hydrolases"/>
    <property type="match status" value="1"/>
</dbReference>
<evidence type="ECO:0000256" key="1">
    <source>
        <dbReference type="SAM" id="MobiDB-lite"/>
    </source>
</evidence>
<dbReference type="PANTHER" id="PTHR43433">
    <property type="entry name" value="HYDROLASE, ALPHA/BETA FOLD FAMILY PROTEIN"/>
    <property type="match status" value="1"/>
</dbReference>
<dbReference type="InterPro" id="IPR000073">
    <property type="entry name" value="AB_hydrolase_1"/>
</dbReference>
<organism evidence="3">
    <name type="scientific">Fagus sylvatica</name>
    <name type="common">Beechnut</name>
    <dbReference type="NCBI Taxonomy" id="28930"/>
    <lineage>
        <taxon>Eukaryota</taxon>
        <taxon>Viridiplantae</taxon>
        <taxon>Streptophyta</taxon>
        <taxon>Embryophyta</taxon>
        <taxon>Tracheophyta</taxon>
        <taxon>Spermatophyta</taxon>
        <taxon>Magnoliopsida</taxon>
        <taxon>eudicotyledons</taxon>
        <taxon>Gunneridae</taxon>
        <taxon>Pentapetalae</taxon>
        <taxon>rosids</taxon>
        <taxon>fabids</taxon>
        <taxon>Fagales</taxon>
        <taxon>Fagaceae</taxon>
        <taxon>Fagus</taxon>
    </lineage>
</organism>
<dbReference type="Gene3D" id="3.40.50.1820">
    <property type="entry name" value="alpha/beta hydrolase"/>
    <property type="match status" value="1"/>
</dbReference>
<dbReference type="InterPro" id="IPR029058">
    <property type="entry name" value="AB_hydrolase_fold"/>
</dbReference>
<dbReference type="PANTHER" id="PTHR43433:SF5">
    <property type="entry name" value="AB HYDROLASE-1 DOMAIN-CONTAINING PROTEIN"/>
    <property type="match status" value="1"/>
</dbReference>
<evidence type="ECO:0000313" key="3">
    <source>
        <dbReference type="EMBL" id="SPD28266.1"/>
    </source>
</evidence>
<dbReference type="Pfam" id="PF00561">
    <property type="entry name" value="Abhydrolase_1"/>
    <property type="match status" value="1"/>
</dbReference>